<dbReference type="STRING" id="106549.A0A540LT51"/>
<dbReference type="InterPro" id="IPR010945">
    <property type="entry name" value="Malate_DH_type2"/>
</dbReference>
<evidence type="ECO:0000256" key="1">
    <source>
        <dbReference type="ARBA" id="ARBA00023002"/>
    </source>
</evidence>
<protein>
    <submittedName>
        <fullName evidence="2">Uncharacterized protein</fullName>
    </submittedName>
</protein>
<proteinExistence type="predicted"/>
<evidence type="ECO:0000313" key="3">
    <source>
        <dbReference type="Proteomes" id="UP000315295"/>
    </source>
</evidence>
<organism evidence="2 3">
    <name type="scientific">Malus baccata</name>
    <name type="common">Siberian crab apple</name>
    <name type="synonym">Pyrus baccata</name>
    <dbReference type="NCBI Taxonomy" id="106549"/>
    <lineage>
        <taxon>Eukaryota</taxon>
        <taxon>Viridiplantae</taxon>
        <taxon>Streptophyta</taxon>
        <taxon>Embryophyta</taxon>
        <taxon>Tracheophyta</taxon>
        <taxon>Spermatophyta</taxon>
        <taxon>Magnoliopsida</taxon>
        <taxon>eudicotyledons</taxon>
        <taxon>Gunneridae</taxon>
        <taxon>Pentapetalae</taxon>
        <taxon>rosids</taxon>
        <taxon>fabids</taxon>
        <taxon>Rosales</taxon>
        <taxon>Rosaceae</taxon>
        <taxon>Amygdaloideae</taxon>
        <taxon>Maleae</taxon>
        <taxon>Malus</taxon>
    </lineage>
</organism>
<sequence>MVGSFPRKEGMVRKDITTKNISIHKSQASALENQAAPNCKLKIEVCYPHTLFYFSHIL</sequence>
<name>A0A540LT51_MALBA</name>
<comment type="caution">
    <text evidence="2">The sequence shown here is derived from an EMBL/GenBank/DDBJ whole genome shotgun (WGS) entry which is preliminary data.</text>
</comment>
<accession>A0A540LT51</accession>
<dbReference type="GO" id="GO:0006108">
    <property type="term" value="P:malate metabolic process"/>
    <property type="evidence" value="ECO:0007669"/>
    <property type="project" value="InterPro"/>
</dbReference>
<dbReference type="EMBL" id="VIEB01000472">
    <property type="protein sequence ID" value="TQD89675.1"/>
    <property type="molecule type" value="Genomic_DNA"/>
</dbReference>
<dbReference type="AlphaFoldDB" id="A0A540LT51"/>
<dbReference type="Gene3D" id="3.40.50.720">
    <property type="entry name" value="NAD(P)-binding Rossmann-like Domain"/>
    <property type="match status" value="1"/>
</dbReference>
<keyword evidence="1" id="KW-0560">Oxidoreductase</keyword>
<dbReference type="GO" id="GO:0016615">
    <property type="term" value="F:malate dehydrogenase activity"/>
    <property type="evidence" value="ECO:0007669"/>
    <property type="project" value="InterPro"/>
</dbReference>
<gene>
    <name evidence="2" type="ORF">C1H46_024810</name>
</gene>
<dbReference type="Proteomes" id="UP000315295">
    <property type="component" value="Unassembled WGS sequence"/>
</dbReference>
<reference evidence="2 3" key="1">
    <citation type="journal article" date="2019" name="G3 (Bethesda)">
        <title>Sequencing of a Wild Apple (Malus baccata) Genome Unravels the Differences Between Cultivated and Wild Apple Species Regarding Disease Resistance and Cold Tolerance.</title>
        <authorList>
            <person name="Chen X."/>
        </authorList>
    </citation>
    <scope>NUCLEOTIDE SEQUENCE [LARGE SCALE GENOMIC DNA]</scope>
    <source>
        <strain evidence="3">cv. Shandingzi</strain>
        <tissue evidence="2">Leaves</tissue>
    </source>
</reference>
<evidence type="ECO:0000313" key="2">
    <source>
        <dbReference type="EMBL" id="TQD89675.1"/>
    </source>
</evidence>
<keyword evidence="3" id="KW-1185">Reference proteome</keyword>
<dbReference type="PANTHER" id="PTHR23382">
    <property type="entry name" value="MALATE DEHYDROGENASE"/>
    <property type="match status" value="1"/>
</dbReference>